<dbReference type="KEGG" id="metu:GNH96_10305"/>
<dbReference type="AlphaFoldDB" id="A0A858Q977"/>
<organism evidence="2 3">
    <name type="scientific">Methylococcus geothermalis</name>
    <dbReference type="NCBI Taxonomy" id="2681310"/>
    <lineage>
        <taxon>Bacteria</taxon>
        <taxon>Pseudomonadati</taxon>
        <taxon>Pseudomonadota</taxon>
        <taxon>Gammaproteobacteria</taxon>
        <taxon>Methylococcales</taxon>
        <taxon>Methylococcaceae</taxon>
        <taxon>Methylococcus</taxon>
    </lineage>
</organism>
<dbReference type="RefSeq" id="WP_169603598.1">
    <property type="nucleotide sequence ID" value="NZ_CP046565.1"/>
</dbReference>
<feature type="transmembrane region" description="Helical" evidence="1">
    <location>
        <begin position="314"/>
        <end position="332"/>
    </location>
</feature>
<feature type="transmembrane region" description="Helical" evidence="1">
    <location>
        <begin position="206"/>
        <end position="224"/>
    </location>
</feature>
<evidence type="ECO:0000256" key="1">
    <source>
        <dbReference type="SAM" id="Phobius"/>
    </source>
</evidence>
<feature type="transmembrane region" description="Helical" evidence="1">
    <location>
        <begin position="169"/>
        <end position="186"/>
    </location>
</feature>
<feature type="transmembrane region" description="Helical" evidence="1">
    <location>
        <begin position="21"/>
        <end position="40"/>
    </location>
</feature>
<proteinExistence type="predicted"/>
<accession>A0A858Q977</accession>
<keyword evidence="1" id="KW-0812">Transmembrane</keyword>
<protein>
    <submittedName>
        <fullName evidence="2">OpgC domain-containing protein</fullName>
    </submittedName>
</protein>
<dbReference type="PANTHER" id="PTHR38592">
    <property type="entry name" value="BLL4819 PROTEIN"/>
    <property type="match status" value="1"/>
</dbReference>
<feature type="transmembrane region" description="Helical" evidence="1">
    <location>
        <begin position="390"/>
        <end position="413"/>
    </location>
</feature>
<keyword evidence="1" id="KW-1133">Transmembrane helix</keyword>
<dbReference type="Pfam" id="PF10129">
    <property type="entry name" value="OpgC_C"/>
    <property type="match status" value="1"/>
</dbReference>
<keyword evidence="3" id="KW-1185">Reference proteome</keyword>
<dbReference type="PIRSF" id="PIRSF028704">
    <property type="entry name" value="UPC028704"/>
    <property type="match status" value="1"/>
</dbReference>
<name>A0A858Q977_9GAMM</name>
<reference evidence="3" key="1">
    <citation type="submission" date="2019-12" db="EMBL/GenBank/DDBJ databases">
        <authorList>
            <person name="Awala S.I."/>
            <person name="Rhee S.K."/>
        </authorList>
    </citation>
    <scope>NUCLEOTIDE SEQUENCE [LARGE SCALE GENOMIC DNA]</scope>
    <source>
        <strain evidence="3">IM1</strain>
    </source>
</reference>
<evidence type="ECO:0000313" key="3">
    <source>
        <dbReference type="Proteomes" id="UP000503004"/>
    </source>
</evidence>
<feature type="transmembrane region" description="Helical" evidence="1">
    <location>
        <begin position="344"/>
        <end position="363"/>
    </location>
</feature>
<gene>
    <name evidence="2" type="ORF">GNH96_10305</name>
</gene>
<dbReference type="InterPro" id="IPR014550">
    <property type="entry name" value="UCP028704_OpgC"/>
</dbReference>
<dbReference type="Proteomes" id="UP000503004">
    <property type="component" value="Chromosome"/>
</dbReference>
<feature type="transmembrane region" description="Helical" evidence="1">
    <location>
        <begin position="89"/>
        <end position="110"/>
    </location>
</feature>
<evidence type="ECO:0000313" key="2">
    <source>
        <dbReference type="EMBL" id="QJD30325.1"/>
    </source>
</evidence>
<sequence>MGTPNSTVPSRNVRLDFFRGVALMIIFVNHIPFNPLYFYTPSRFGFSDAAEIFVFLSGFAAALAYGRCFDRAGMWLGTLRILRRCGQIYVSHLALFFVLAAICAFGNRWLGGEDYIHRLYLRYFFESTPEAIAALFSLRYVPNFFDILPMYFVILLWVPLAWSLSQRHAALGLGVSLLVYLGAWHFGWELPAEPAGDRPWFFNPFAWQLLFFTGFGFGAGWLRVPRASRGLTALCLAFVLVSIPLGHEPTYQRVAFLGAVRAHLEPWVDKSHLGLLRLAHFLALAYLMNRLSSWKAHRLDSSLPRWIARMGRQSLPLFLFSMALSYLAGMALDWSGRDAFDVAWVNLAGLGLMLGVAGVLEWLDSKPWRAVAGAPAADRSASLLLPTRSALLNVGVGQAALVFLAASPLLILLPELGDSAGVSLVASVGQADGVGYGHDVIDQPKGEERIEWQDGI</sequence>
<dbReference type="PANTHER" id="PTHR38592:SF3">
    <property type="entry name" value="BLL4819 PROTEIN"/>
    <property type="match status" value="1"/>
</dbReference>
<feature type="transmembrane region" description="Helical" evidence="1">
    <location>
        <begin position="144"/>
        <end position="162"/>
    </location>
</feature>
<keyword evidence="1" id="KW-0472">Membrane</keyword>
<dbReference type="EMBL" id="CP046565">
    <property type="protein sequence ID" value="QJD30325.1"/>
    <property type="molecule type" value="Genomic_DNA"/>
</dbReference>
<feature type="transmembrane region" description="Helical" evidence="1">
    <location>
        <begin position="52"/>
        <end position="69"/>
    </location>
</feature>